<evidence type="ECO:0000313" key="2">
    <source>
        <dbReference type="EMBL" id="SDY17880.1"/>
    </source>
</evidence>
<sequence length="365" mass="39917">MTPIIKRAAGSDQFKVTLAIAGAHLAEKFGSSAGEIVQENIAIDYAIATKPAGESKEQMIAEISLLLTEFTAVLRREKPDYVFLLGDRYETYAAAMAAFFFGIPIAHSGGGNKTAGGCIDDTVRHLITKLASLHFVTCEENAANIRRLGEENWRICNSGSPVVETLLTEKLYSKQELQEMLAINWKLPLILFTQHPISTAPEKAGSQIRESLSALAELGLPTVVTYPNADAGSDRIIQEYKAFDQSENLFFHKHLGRKLYLSVMKHCAVVVGNSSSGLLETPVFHVPAVNIGDRQKGRVRSTNVIDAPHDKEAIKAAVKKAIFDEAFIQQVKHCPNPFGNGETSKIILETLAEKRTCPALLTKTL</sequence>
<accession>A0A1H3HR31</accession>
<organism evidence="2 3">
    <name type="scientific">Evansella caseinilytica</name>
    <dbReference type="NCBI Taxonomy" id="1503961"/>
    <lineage>
        <taxon>Bacteria</taxon>
        <taxon>Bacillati</taxon>
        <taxon>Bacillota</taxon>
        <taxon>Bacilli</taxon>
        <taxon>Bacillales</taxon>
        <taxon>Bacillaceae</taxon>
        <taxon>Evansella</taxon>
    </lineage>
</organism>
<dbReference type="SUPFAM" id="SSF53756">
    <property type="entry name" value="UDP-Glycosyltransferase/glycogen phosphorylase"/>
    <property type="match status" value="1"/>
</dbReference>
<dbReference type="Proteomes" id="UP000198935">
    <property type="component" value="Unassembled WGS sequence"/>
</dbReference>
<gene>
    <name evidence="2" type="ORF">SAMN05421736_101586</name>
</gene>
<evidence type="ECO:0000313" key="3">
    <source>
        <dbReference type="Proteomes" id="UP000198935"/>
    </source>
</evidence>
<dbReference type="InterPro" id="IPR003331">
    <property type="entry name" value="UDP_GlcNAc_Epimerase_2_dom"/>
</dbReference>
<dbReference type="Gene3D" id="3.40.50.2000">
    <property type="entry name" value="Glycogen Phosphorylase B"/>
    <property type="match status" value="2"/>
</dbReference>
<dbReference type="InterPro" id="IPR029767">
    <property type="entry name" value="WecB-like"/>
</dbReference>
<dbReference type="GO" id="GO:0006047">
    <property type="term" value="P:UDP-N-acetylglucosamine metabolic process"/>
    <property type="evidence" value="ECO:0007669"/>
    <property type="project" value="InterPro"/>
</dbReference>
<dbReference type="STRING" id="1503961.SAMN05421736_101586"/>
<dbReference type="EMBL" id="FNPI01000001">
    <property type="protein sequence ID" value="SDY17880.1"/>
    <property type="molecule type" value="Genomic_DNA"/>
</dbReference>
<dbReference type="AlphaFoldDB" id="A0A1H3HR31"/>
<dbReference type="InterPro" id="IPR020004">
    <property type="entry name" value="UDP-GlcNAc_Epase"/>
</dbReference>
<name>A0A1H3HR31_9BACI</name>
<dbReference type="PANTHER" id="PTHR43174">
    <property type="entry name" value="UDP-N-ACETYLGLUCOSAMINE 2-EPIMERASE"/>
    <property type="match status" value="1"/>
</dbReference>
<proteinExistence type="predicted"/>
<dbReference type="Pfam" id="PF02350">
    <property type="entry name" value="Epimerase_2"/>
    <property type="match status" value="1"/>
</dbReference>
<dbReference type="NCBIfam" id="TIGR03568">
    <property type="entry name" value="NeuC_NnaA"/>
    <property type="match status" value="1"/>
</dbReference>
<dbReference type="PANTHER" id="PTHR43174:SF3">
    <property type="entry name" value="UDP-N-ACETYLGLUCOSAMINE 2-EPIMERASE"/>
    <property type="match status" value="1"/>
</dbReference>
<dbReference type="GO" id="GO:0004553">
    <property type="term" value="F:hydrolase activity, hydrolyzing O-glycosyl compounds"/>
    <property type="evidence" value="ECO:0007669"/>
    <property type="project" value="InterPro"/>
</dbReference>
<feature type="domain" description="UDP-N-acetylglucosamine 2-epimerase" evidence="1">
    <location>
        <begin position="11"/>
        <end position="351"/>
    </location>
</feature>
<protein>
    <submittedName>
        <fullName evidence="2">GDP/UDP-N,N'-diacetylbacillosamine 2-epimerase (Hydrolysing)</fullName>
    </submittedName>
</protein>
<reference evidence="3" key="1">
    <citation type="submission" date="2016-10" db="EMBL/GenBank/DDBJ databases">
        <authorList>
            <person name="Varghese N."/>
            <person name="Submissions S."/>
        </authorList>
    </citation>
    <scope>NUCLEOTIDE SEQUENCE [LARGE SCALE GENOMIC DNA]</scope>
    <source>
        <strain evidence="3">SP</strain>
    </source>
</reference>
<keyword evidence="3" id="KW-1185">Reference proteome</keyword>
<evidence type="ECO:0000259" key="1">
    <source>
        <dbReference type="Pfam" id="PF02350"/>
    </source>
</evidence>